<organism evidence="3 4">
    <name type="scientific">Opisthorchis viverrini</name>
    <name type="common">Southeast Asian liver fluke</name>
    <dbReference type="NCBI Taxonomy" id="6198"/>
    <lineage>
        <taxon>Eukaryota</taxon>
        <taxon>Metazoa</taxon>
        <taxon>Spiralia</taxon>
        <taxon>Lophotrochozoa</taxon>
        <taxon>Platyhelminthes</taxon>
        <taxon>Trematoda</taxon>
        <taxon>Digenea</taxon>
        <taxon>Opisthorchiida</taxon>
        <taxon>Opisthorchiata</taxon>
        <taxon>Opisthorchiidae</taxon>
        <taxon>Opisthorchis</taxon>
    </lineage>
</organism>
<dbReference type="InterPro" id="IPR033464">
    <property type="entry name" value="CSN8_PSD8_EIF3K"/>
</dbReference>
<accession>A0A1S8WYZ4</accession>
<evidence type="ECO:0000313" key="3">
    <source>
        <dbReference type="EMBL" id="OON19680.1"/>
    </source>
</evidence>
<dbReference type="Proteomes" id="UP000243686">
    <property type="component" value="Unassembled WGS sequence"/>
</dbReference>
<sequence>MSIDTTAIDQQLAELELCELSRGPQIPGEKLQFSTASLSTPEEYYIQFLSLYTLKGDFLNAKLLWQRIPLDIKESSDILSTLWNLIRFLIKRDLPAFFHFADGVLNDQNYPESFRYLLRQICDNQKLHAINLLGDAYSCVTISFVCDLLNVPESEATSLMFARAMFQVSIPTTVCADSPHIDCPVCPFKAYSPFQLRRHAILAHLSVFESVYWSSQIIPRFTCEVFTCAYCGAAASESDLIKDHLHSAHANMSSTNTQCAILAQHIELGHHLDDGLASDSDEDLPDRRPFLTPNRTTSSSEDVSALAELAETGLRDPINATVNTASHKNWSPTIVQTTSSANPSNSHMSSPDSSTKRAPGLTDRAPLARPPVRRTGQDWSKLIARSEKKFICLLCRRYIYSGRTEVVFHSVTRHLLVNEIENDLSHYGRLTDTLKRQIGQNFADGMRIRSGVHYKDAKRVEAALFRSIELHIRFRPADQAEASGNTTRYYSCSGCGATFTEPQVAYAHVNDELRAFLPEFMRARSCPWSLSTREEWVWCVPDLPLEPLPPKTPRSSFGSDVGGGTTLVLGDRIHKPEAQQPVPTQSWASSVTISSPATTDTAAAVEVVKSLVAAAGLLQSATLPATDKMSLSVPTLTSPIKMETNGSSEDFLAQP</sequence>
<feature type="compositionally biased region" description="Low complexity" evidence="1">
    <location>
        <begin position="339"/>
        <end position="353"/>
    </location>
</feature>
<evidence type="ECO:0000256" key="1">
    <source>
        <dbReference type="SAM" id="MobiDB-lite"/>
    </source>
</evidence>
<evidence type="ECO:0000259" key="2">
    <source>
        <dbReference type="SMART" id="SM00355"/>
    </source>
</evidence>
<proteinExistence type="predicted"/>
<feature type="compositionally biased region" description="Polar residues" evidence="1">
    <location>
        <begin position="293"/>
        <end position="302"/>
    </location>
</feature>
<feature type="region of interest" description="Disordered" evidence="1">
    <location>
        <begin position="273"/>
        <end position="303"/>
    </location>
</feature>
<dbReference type="SMART" id="SM00355">
    <property type="entry name" value="ZnF_C2H2"/>
    <property type="match status" value="3"/>
</dbReference>
<evidence type="ECO:0000313" key="4">
    <source>
        <dbReference type="Proteomes" id="UP000243686"/>
    </source>
</evidence>
<dbReference type="EMBL" id="KV893122">
    <property type="protein sequence ID" value="OON19680.1"/>
    <property type="molecule type" value="Genomic_DNA"/>
</dbReference>
<feature type="domain" description="C2H2-type" evidence="2">
    <location>
        <begin position="390"/>
        <end position="414"/>
    </location>
</feature>
<name>A0A1S8WYZ4_OPIVI</name>
<feature type="domain" description="C2H2-type" evidence="2">
    <location>
        <begin position="226"/>
        <end position="249"/>
    </location>
</feature>
<keyword evidence="4" id="KW-1185">Reference proteome</keyword>
<protein>
    <submittedName>
        <fullName evidence="3">Zinc finger, C2H2 type</fullName>
    </submittedName>
</protein>
<feature type="region of interest" description="Disordered" evidence="1">
    <location>
        <begin position="329"/>
        <end position="372"/>
    </location>
</feature>
<dbReference type="InterPro" id="IPR013087">
    <property type="entry name" value="Znf_C2H2_type"/>
</dbReference>
<feature type="compositionally biased region" description="Polar residues" evidence="1">
    <location>
        <begin position="329"/>
        <end position="338"/>
    </location>
</feature>
<reference evidence="3 4" key="1">
    <citation type="submission" date="2015-03" db="EMBL/GenBank/DDBJ databases">
        <title>Draft genome of the nematode, Opisthorchis viverrini.</title>
        <authorList>
            <person name="Mitreva M."/>
        </authorList>
    </citation>
    <scope>NUCLEOTIDE SEQUENCE [LARGE SCALE GENOMIC DNA]</scope>
    <source>
        <strain evidence="3">Khon Kaen</strain>
    </source>
</reference>
<dbReference type="AlphaFoldDB" id="A0A1S8WYZ4"/>
<dbReference type="Pfam" id="PF10075">
    <property type="entry name" value="CSN8_PSD8_EIF3K"/>
    <property type="match status" value="1"/>
</dbReference>
<feature type="domain" description="C2H2-type" evidence="2">
    <location>
        <begin position="181"/>
        <end position="204"/>
    </location>
</feature>
<gene>
    <name evidence="3" type="ORF">X801_04453</name>
</gene>